<feature type="transmembrane region" description="Helical" evidence="1">
    <location>
        <begin position="162"/>
        <end position="187"/>
    </location>
</feature>
<keyword evidence="1" id="KW-0472">Membrane</keyword>
<dbReference type="Proteomes" id="UP000332487">
    <property type="component" value="Unassembled WGS sequence"/>
</dbReference>
<keyword evidence="1" id="KW-0812">Transmembrane</keyword>
<reference evidence="2 3" key="2">
    <citation type="journal article" date="2010" name="Proc. Natl. Acad. Sci. U.S.A.">
        <title>Enigmatic, ultrasmall, uncultivated Archaea.</title>
        <authorList>
            <person name="Baker B.J."/>
            <person name="Comolli L.R."/>
            <person name="Dick G.J."/>
            <person name="Hauser L.J."/>
            <person name="Hyatt D."/>
            <person name="Dill B.D."/>
            <person name="Land M.L."/>
            <person name="Verberkmoes N.C."/>
            <person name="Hettich R.L."/>
            <person name="Banfield J.F."/>
        </authorList>
    </citation>
    <scope>NUCLEOTIDE SEQUENCE [LARGE SCALE GENOMIC DNA]</scope>
    <source>
        <strain evidence="2">ARMAN-2</strain>
    </source>
</reference>
<evidence type="ECO:0000256" key="1">
    <source>
        <dbReference type="SAM" id="Phobius"/>
    </source>
</evidence>
<reference evidence="2 3" key="1">
    <citation type="journal article" date="2009" name="Genome Biol.">
        <title>Community-wide analysis of microbial genome sequence signatures.</title>
        <authorList>
            <person name="Dick G.J."/>
            <person name="Andersson A.F."/>
            <person name="Baker B.J."/>
            <person name="Simmons S.L."/>
            <person name="Thomas B.C."/>
            <person name="Yelton A.P."/>
            <person name="Banfield J.F."/>
        </authorList>
    </citation>
    <scope>NUCLEOTIDE SEQUENCE [LARGE SCALE GENOMIC DNA]</scope>
    <source>
        <strain evidence="2">ARMAN-2</strain>
    </source>
</reference>
<evidence type="ECO:0000313" key="3">
    <source>
        <dbReference type="Proteomes" id="UP000332487"/>
    </source>
</evidence>
<feature type="transmembrane region" description="Helical" evidence="1">
    <location>
        <begin position="87"/>
        <end position="107"/>
    </location>
</feature>
<protein>
    <recommendedName>
        <fullName evidence="4">Multipass membrane protein</fullName>
    </recommendedName>
</protein>
<dbReference type="AlphaFoldDB" id="C7DG86"/>
<sequence>MLGYDIAVSVIGIMLSVGGIVYGLGISLDHRKMKEFGRDEVMQSLINGAILGSLILIFGAHGLLNSVVNGVVSSVNASASCSGTLGYNYALCFSHSYLMGIGTVSIGGVQYPSLLSIALGMLIAVSGIYVAIGIIASTTLSVGLASFTFSTLFNPLLSQQNYIISALTFSVISIYMQGVLINVIAAIAMPLLIPLGMVLRSFYFTRRLGGAIMAIAIGLFAVFPLTYVLDAQITASYYGSMSQVMLQNAQGTVNEFGSQAGALGAANKSAATSIIGGVESLASGIFKYFENIIEEESYGISILFVEVIFFPVFSVILTVISIRELARVLGTEVAFGRFGMI</sequence>
<feature type="transmembrane region" description="Helical" evidence="1">
    <location>
        <begin position="45"/>
        <end position="67"/>
    </location>
</feature>
<gene>
    <name evidence="2" type="ORF">UNLARM2_0090</name>
</gene>
<feature type="transmembrane region" description="Helical" evidence="1">
    <location>
        <begin position="208"/>
        <end position="229"/>
    </location>
</feature>
<feature type="transmembrane region" description="Helical" evidence="1">
    <location>
        <begin position="6"/>
        <end position="24"/>
    </location>
</feature>
<proteinExistence type="predicted"/>
<name>C7DG86_MICA2</name>
<organism evidence="2 3">
    <name type="scientific">Candidatus Micrarchaeum acidiphilum ARMAN-2</name>
    <dbReference type="NCBI Taxonomy" id="425595"/>
    <lineage>
        <taxon>Archaea</taxon>
        <taxon>Candidatus Micrarchaeota</taxon>
        <taxon>Candidatus Micrarchaeia</taxon>
        <taxon>Candidatus Micrarchaeales</taxon>
        <taxon>Candidatus Micrarchaeaceae</taxon>
        <taxon>Candidatus Micrarchaeum</taxon>
    </lineage>
</organism>
<keyword evidence="1" id="KW-1133">Transmembrane helix</keyword>
<dbReference type="EMBL" id="GG697237">
    <property type="protein sequence ID" value="EET90414.1"/>
    <property type="molecule type" value="Genomic_DNA"/>
</dbReference>
<evidence type="ECO:0008006" key="4">
    <source>
        <dbReference type="Google" id="ProtNLM"/>
    </source>
</evidence>
<feature type="transmembrane region" description="Helical" evidence="1">
    <location>
        <begin position="114"/>
        <end position="142"/>
    </location>
</feature>
<keyword evidence="3" id="KW-1185">Reference proteome</keyword>
<evidence type="ECO:0000313" key="2">
    <source>
        <dbReference type="EMBL" id="EET90414.1"/>
    </source>
</evidence>
<feature type="transmembrane region" description="Helical" evidence="1">
    <location>
        <begin position="298"/>
        <end position="320"/>
    </location>
</feature>
<accession>C7DG86</accession>